<evidence type="ECO:0000313" key="1">
    <source>
        <dbReference type="EMBL" id="CAI9264762.1"/>
    </source>
</evidence>
<proteinExistence type="predicted"/>
<keyword evidence="2" id="KW-1185">Reference proteome</keyword>
<evidence type="ECO:0000313" key="2">
    <source>
        <dbReference type="Proteomes" id="UP001177003"/>
    </source>
</evidence>
<gene>
    <name evidence="1" type="ORF">LSALG_LOCUS5397</name>
</gene>
<organism evidence="1 2">
    <name type="scientific">Lactuca saligna</name>
    <name type="common">Willowleaf lettuce</name>
    <dbReference type="NCBI Taxonomy" id="75948"/>
    <lineage>
        <taxon>Eukaryota</taxon>
        <taxon>Viridiplantae</taxon>
        <taxon>Streptophyta</taxon>
        <taxon>Embryophyta</taxon>
        <taxon>Tracheophyta</taxon>
        <taxon>Spermatophyta</taxon>
        <taxon>Magnoliopsida</taxon>
        <taxon>eudicotyledons</taxon>
        <taxon>Gunneridae</taxon>
        <taxon>Pentapetalae</taxon>
        <taxon>asterids</taxon>
        <taxon>campanulids</taxon>
        <taxon>Asterales</taxon>
        <taxon>Asteraceae</taxon>
        <taxon>Cichorioideae</taxon>
        <taxon>Cichorieae</taxon>
        <taxon>Lactucinae</taxon>
        <taxon>Lactuca</taxon>
    </lineage>
</organism>
<sequence>MGKQKPHWLRSKLLVVSVVPYSSLDHYVHDLYIDDGLKNVDLLEFDEDVHTLKMMFGLMLTGQINKDVKRFGKRCKLALPNFLSSTLVPVEALHLSLHKITRSCKQTNTMHEKPL</sequence>
<dbReference type="Proteomes" id="UP001177003">
    <property type="component" value="Chromosome 0"/>
</dbReference>
<dbReference type="EMBL" id="OX465086">
    <property type="protein sequence ID" value="CAI9264762.1"/>
    <property type="molecule type" value="Genomic_DNA"/>
</dbReference>
<protein>
    <submittedName>
        <fullName evidence="1">Uncharacterized protein</fullName>
    </submittedName>
</protein>
<name>A0AA35VP59_LACSI</name>
<dbReference type="AlphaFoldDB" id="A0AA35VP59"/>
<reference evidence="1" key="1">
    <citation type="submission" date="2023-04" db="EMBL/GenBank/DDBJ databases">
        <authorList>
            <person name="Vijverberg K."/>
            <person name="Xiong W."/>
            <person name="Schranz E."/>
        </authorList>
    </citation>
    <scope>NUCLEOTIDE SEQUENCE</scope>
</reference>
<accession>A0AA35VP59</accession>